<accession>A0A9J9HB39</accession>
<feature type="domain" description="SnoaL-like" evidence="1">
    <location>
        <begin position="10"/>
        <end position="129"/>
    </location>
</feature>
<proteinExistence type="predicted"/>
<dbReference type="SUPFAM" id="SSF54427">
    <property type="entry name" value="NTF2-like"/>
    <property type="match status" value="1"/>
</dbReference>
<evidence type="ECO:0000313" key="3">
    <source>
        <dbReference type="Proteomes" id="UP000001989"/>
    </source>
</evidence>
<sequence length="156" mass="18354">MTTTLEQRIQRLEDIEEIRQLRMRYHINTNDGHFDQMWKLFAEDAYVDFGYISRARGHEEINALFLRIPRNLPLVKQFIHNHLVEVNGDEATGVSYLDARYAQAGDSVMVAARFDEIYVRTPDGWRIRQMLLELYFSVPITVGWAGEQLNYVKPFT</sequence>
<dbReference type="AlphaFoldDB" id="A0A9J9HB39"/>
<dbReference type="Proteomes" id="UP000001989">
    <property type="component" value="Chromosome"/>
</dbReference>
<organism evidence="2 3">
    <name type="scientific">Rhizorhabdus wittichii (strain DSM 6014 / CCUG 31198 / JCM 15750 / NBRC 105917 / EY 4224 / RW1)</name>
    <name type="common">Sphingomonas wittichii</name>
    <dbReference type="NCBI Taxonomy" id="392499"/>
    <lineage>
        <taxon>Bacteria</taxon>
        <taxon>Pseudomonadati</taxon>
        <taxon>Pseudomonadota</taxon>
        <taxon>Alphaproteobacteria</taxon>
        <taxon>Sphingomonadales</taxon>
        <taxon>Sphingomonadaceae</taxon>
        <taxon>Rhizorhabdus</taxon>
    </lineage>
</organism>
<name>A0A9J9HB39_RHIWR</name>
<dbReference type="EMBL" id="CP000699">
    <property type="protein sequence ID" value="ABQ68338.1"/>
    <property type="molecule type" value="Genomic_DNA"/>
</dbReference>
<dbReference type="Gene3D" id="3.10.450.50">
    <property type="match status" value="1"/>
</dbReference>
<evidence type="ECO:0000313" key="2">
    <source>
        <dbReference type="EMBL" id="ABQ68338.1"/>
    </source>
</evidence>
<dbReference type="Pfam" id="PF13577">
    <property type="entry name" value="SnoaL_4"/>
    <property type="match status" value="1"/>
</dbReference>
<dbReference type="KEGG" id="swi:Swit_1978"/>
<dbReference type="OrthoDB" id="7425929at2"/>
<dbReference type="InterPro" id="IPR032710">
    <property type="entry name" value="NTF2-like_dom_sf"/>
</dbReference>
<keyword evidence="3" id="KW-1185">Reference proteome</keyword>
<evidence type="ECO:0000259" key="1">
    <source>
        <dbReference type="Pfam" id="PF13577"/>
    </source>
</evidence>
<protein>
    <recommendedName>
        <fullName evidence="1">SnoaL-like domain-containing protein</fullName>
    </recommendedName>
</protein>
<dbReference type="InterPro" id="IPR037401">
    <property type="entry name" value="SnoaL-like"/>
</dbReference>
<reference evidence="2 3" key="1">
    <citation type="journal article" date="2010" name="J. Bacteriol.">
        <title>Genome sequence of the dioxin-mineralizing bacterium Sphingomonas wittichii RW1.</title>
        <authorList>
            <person name="Miller T.R."/>
            <person name="Delcher A.L."/>
            <person name="Salzberg S.L."/>
            <person name="Saunders E."/>
            <person name="Detter J.C."/>
            <person name="Halden R.U."/>
        </authorList>
    </citation>
    <scope>NUCLEOTIDE SEQUENCE [LARGE SCALE GENOMIC DNA]</scope>
    <source>
        <strain evidence="3">DSM 6014 / CCUG 31198 / JCM 15750 / NBRC 105917 / EY 4224 / RW1</strain>
    </source>
</reference>
<gene>
    <name evidence="2" type="ordered locus">Swit_1978</name>
</gene>